<dbReference type="AlphaFoldDB" id="A0A540WDI7"/>
<accession>A0A540WDI7</accession>
<evidence type="ECO:0000313" key="2">
    <source>
        <dbReference type="Proteomes" id="UP000319103"/>
    </source>
</evidence>
<reference evidence="1 2" key="1">
    <citation type="submission" date="2019-06" db="EMBL/GenBank/DDBJ databases">
        <title>Description of Kitasatospora acidophila sp. nov. isolated from pine grove soil, and reclassification of Streptomyces novaecaesareae to Kitasatospora novaeceasareae comb. nov.</title>
        <authorList>
            <person name="Kim M.J."/>
        </authorList>
    </citation>
    <scope>NUCLEOTIDE SEQUENCE [LARGE SCALE GENOMIC DNA]</scope>
    <source>
        <strain evidence="1 2">MMS16-CNU292</strain>
    </source>
</reference>
<dbReference type="RefSeq" id="WP_141637433.1">
    <property type="nucleotide sequence ID" value="NZ_VIGB01000003.1"/>
</dbReference>
<dbReference type="Proteomes" id="UP000319103">
    <property type="component" value="Unassembled WGS sequence"/>
</dbReference>
<proteinExistence type="predicted"/>
<sequence length="107" mass="11006">MTGGAVASGPGAQALDNSVQRIEASSELLAAVRVLRGQLRLAGPGEETSALDAQLDEAEEEIATTGLVRRDRLQRLRERLELGASTVAGLSSAAALVQQIAQLSGLG</sequence>
<name>A0A540WDI7_9ACTN</name>
<protein>
    <submittedName>
        <fullName evidence="1">Uncharacterized protein</fullName>
    </submittedName>
</protein>
<evidence type="ECO:0000313" key="1">
    <source>
        <dbReference type="EMBL" id="TQF07028.1"/>
    </source>
</evidence>
<dbReference type="EMBL" id="VIGB01000003">
    <property type="protein sequence ID" value="TQF07028.1"/>
    <property type="molecule type" value="Genomic_DNA"/>
</dbReference>
<gene>
    <name evidence="1" type="ORF">E6W39_38650</name>
</gene>
<organism evidence="1 2">
    <name type="scientific">Kitasatospora acidiphila</name>
    <dbReference type="NCBI Taxonomy" id="2567942"/>
    <lineage>
        <taxon>Bacteria</taxon>
        <taxon>Bacillati</taxon>
        <taxon>Actinomycetota</taxon>
        <taxon>Actinomycetes</taxon>
        <taxon>Kitasatosporales</taxon>
        <taxon>Streptomycetaceae</taxon>
        <taxon>Kitasatospora</taxon>
    </lineage>
</organism>
<keyword evidence="2" id="KW-1185">Reference proteome</keyword>
<comment type="caution">
    <text evidence="1">The sequence shown here is derived from an EMBL/GenBank/DDBJ whole genome shotgun (WGS) entry which is preliminary data.</text>
</comment>